<dbReference type="STRING" id="879243.Poras_0970"/>
<evidence type="ECO:0000259" key="1">
    <source>
        <dbReference type="Pfam" id="PF13304"/>
    </source>
</evidence>
<dbReference type="PANTHER" id="PTHR43581">
    <property type="entry name" value="ATP/GTP PHOSPHATASE"/>
    <property type="match status" value="1"/>
</dbReference>
<evidence type="ECO:0000313" key="3">
    <source>
        <dbReference type="EMBL" id="AEE12913.1"/>
    </source>
</evidence>
<evidence type="ECO:0008006" key="5">
    <source>
        <dbReference type="Google" id="ProtNLM"/>
    </source>
</evidence>
<dbReference type="PANTHER" id="PTHR43581:SF2">
    <property type="entry name" value="EXCINUCLEASE ATPASE SUBUNIT"/>
    <property type="match status" value="1"/>
</dbReference>
<name>F4KKI8_PORAD</name>
<dbReference type="HOGENOM" id="CLU_033429_0_1_10"/>
<dbReference type="OrthoDB" id="9805802at2"/>
<gene>
    <name evidence="3" type="ordered locus">Poras_0970</name>
</gene>
<organism evidence="3 4">
    <name type="scientific">Porphyromonas asaccharolytica (strain ATCC 25260 / DSM 20707 / BCRC 10618 / CCUG 7834 / JCM 6326 / LMG 13178 / VPI 4198 / B440)</name>
    <name type="common">Bacteroides asaccharolyticus</name>
    <dbReference type="NCBI Taxonomy" id="879243"/>
    <lineage>
        <taxon>Bacteria</taxon>
        <taxon>Pseudomonadati</taxon>
        <taxon>Bacteroidota</taxon>
        <taxon>Bacteroidia</taxon>
        <taxon>Bacteroidales</taxon>
        <taxon>Porphyromonadaceae</taxon>
        <taxon>Porphyromonas</taxon>
    </lineage>
</organism>
<reference evidence="4" key="1">
    <citation type="submission" date="2011-04" db="EMBL/GenBank/DDBJ databases">
        <title>The complete genome of Porphyromonas asaccharolytica DSM 20707.</title>
        <authorList>
            <person name="Lucas S."/>
            <person name="Han J."/>
            <person name="Lapidus A."/>
            <person name="Bruce D."/>
            <person name="Goodwin L."/>
            <person name="Pitluck S."/>
            <person name="Peters L."/>
            <person name="Kyrpides N."/>
            <person name="Mavromatis K."/>
            <person name="Ivanova N."/>
            <person name="Ovchinnikova G."/>
            <person name="Pagani I."/>
            <person name="Lu M."/>
            <person name="Detter J.C."/>
            <person name="Tapia R."/>
            <person name="Han C."/>
            <person name="Land M."/>
            <person name="Hauser L."/>
            <person name="Markowitz V."/>
            <person name="Cheng J.-F."/>
            <person name="Hugenholtz P."/>
            <person name="Woyke T."/>
            <person name="Wu D."/>
            <person name="Gronow S."/>
            <person name="Wellnitz S."/>
            <person name="Brambilla E."/>
            <person name="Klenk H.-P."/>
            <person name="Eisen J.A."/>
        </authorList>
    </citation>
    <scope>NUCLEOTIDE SEQUENCE [LARGE SCALE GENOMIC DNA]</scope>
    <source>
        <strain evidence="4">ATCC 25260 / DSM 20707 / VPI 4198</strain>
    </source>
</reference>
<dbReference type="GO" id="GO:0016887">
    <property type="term" value="F:ATP hydrolysis activity"/>
    <property type="evidence" value="ECO:0007669"/>
    <property type="project" value="InterPro"/>
</dbReference>
<dbReference type="KEGG" id="pah:Poras_0970"/>
<dbReference type="Gene3D" id="3.40.50.300">
    <property type="entry name" value="P-loop containing nucleotide triphosphate hydrolases"/>
    <property type="match status" value="1"/>
</dbReference>
<dbReference type="GO" id="GO:0006302">
    <property type="term" value="P:double-strand break repair"/>
    <property type="evidence" value="ECO:0007669"/>
    <property type="project" value="InterPro"/>
</dbReference>
<dbReference type="Proteomes" id="UP000006545">
    <property type="component" value="Chromosome"/>
</dbReference>
<evidence type="ECO:0000259" key="2">
    <source>
        <dbReference type="Pfam" id="PF13476"/>
    </source>
</evidence>
<dbReference type="InterPro" id="IPR003959">
    <property type="entry name" value="ATPase_AAA_core"/>
</dbReference>
<sequence length="419" mass="48447">MQRYIQSIHINKVRHLHNLDIYIPDDEHPHLLITGKNGSGKTSLLEAIRDHIALLQKGQSLDFLKYDEQIQYYAQQLSSCTDPLRKAELEQKLAFWQERLDELYGAVRVEFEDPTQIVFHSSDKLFICAMYAASREVRMLEPLNPTKPTFRDQWLINQGASDQFLNYLSDLKIQEALARNEHQTEDADRINDWFVSFEALLGKIFGDSGLKLSFNYKDYSFHIETEGKSFKFNELSDGFAAVIDIISDLILKMSSISDRTMQLYDIPGIVLIDEVETHLHLSLQRQVMPLLTKVFPNIQFIVTTHSPFVLNSIASASVYDLEHQKVLTNLSDYSYEALAEGYFEVSTRSSYLEQQLNRLTELLEQADLDIAERFEVKELIKDLDKVSESVSPKIAGEYEELKIKWADKLIEIRDYDSNL</sequence>
<dbReference type="GO" id="GO:0005524">
    <property type="term" value="F:ATP binding"/>
    <property type="evidence" value="ECO:0007669"/>
    <property type="project" value="InterPro"/>
</dbReference>
<dbReference type="InterPro" id="IPR051396">
    <property type="entry name" value="Bact_Antivir_Def_Nuclease"/>
</dbReference>
<accession>F4KKI8</accession>
<protein>
    <recommendedName>
        <fullName evidence="5">AAA ATPase</fullName>
    </recommendedName>
</protein>
<evidence type="ECO:0000313" key="4">
    <source>
        <dbReference type="Proteomes" id="UP000006545"/>
    </source>
</evidence>
<dbReference type="RefSeq" id="WP_013760395.1">
    <property type="nucleotide sequence ID" value="NC_015501.1"/>
</dbReference>
<keyword evidence="4" id="KW-1185">Reference proteome</keyword>
<dbReference type="CDD" id="cd00267">
    <property type="entry name" value="ABC_ATPase"/>
    <property type="match status" value="1"/>
</dbReference>
<feature type="domain" description="Rad50/SbcC-type AAA" evidence="2">
    <location>
        <begin position="7"/>
        <end position="49"/>
    </location>
</feature>
<dbReference type="SUPFAM" id="SSF52540">
    <property type="entry name" value="P-loop containing nucleoside triphosphate hydrolases"/>
    <property type="match status" value="1"/>
</dbReference>
<dbReference type="InterPro" id="IPR038729">
    <property type="entry name" value="Rad50/SbcC_AAA"/>
</dbReference>
<feature type="domain" description="ATPase AAA-type core" evidence="1">
    <location>
        <begin position="185"/>
        <end position="311"/>
    </location>
</feature>
<proteinExistence type="predicted"/>
<dbReference type="Pfam" id="PF13304">
    <property type="entry name" value="AAA_21"/>
    <property type="match status" value="1"/>
</dbReference>
<dbReference type="InterPro" id="IPR027417">
    <property type="entry name" value="P-loop_NTPase"/>
</dbReference>
<dbReference type="Pfam" id="PF13476">
    <property type="entry name" value="AAA_23"/>
    <property type="match status" value="1"/>
</dbReference>
<dbReference type="eggNOG" id="COG3950">
    <property type="taxonomic scope" value="Bacteria"/>
</dbReference>
<dbReference type="EMBL" id="CP002689">
    <property type="protein sequence ID" value="AEE12913.1"/>
    <property type="molecule type" value="Genomic_DNA"/>
</dbReference>
<dbReference type="AlphaFoldDB" id="F4KKI8"/>